<name>A0AAV3YB44_9GAST</name>
<keyword evidence="2" id="KW-1185">Reference proteome</keyword>
<dbReference type="EMBL" id="BLXT01000825">
    <property type="protein sequence ID" value="GFN80385.1"/>
    <property type="molecule type" value="Genomic_DNA"/>
</dbReference>
<reference evidence="1 2" key="1">
    <citation type="journal article" date="2021" name="Elife">
        <title>Chloroplast acquisition without the gene transfer in kleptoplastic sea slugs, Plakobranchus ocellatus.</title>
        <authorList>
            <person name="Maeda T."/>
            <person name="Takahashi S."/>
            <person name="Yoshida T."/>
            <person name="Shimamura S."/>
            <person name="Takaki Y."/>
            <person name="Nagai Y."/>
            <person name="Toyoda A."/>
            <person name="Suzuki Y."/>
            <person name="Arimoto A."/>
            <person name="Ishii H."/>
            <person name="Satoh N."/>
            <person name="Nishiyama T."/>
            <person name="Hasebe M."/>
            <person name="Maruyama T."/>
            <person name="Minagawa J."/>
            <person name="Obokata J."/>
            <person name="Shigenobu S."/>
        </authorList>
    </citation>
    <scope>NUCLEOTIDE SEQUENCE [LARGE SCALE GENOMIC DNA]</scope>
</reference>
<dbReference type="AlphaFoldDB" id="A0AAV3YB44"/>
<evidence type="ECO:0000313" key="2">
    <source>
        <dbReference type="Proteomes" id="UP000735302"/>
    </source>
</evidence>
<accession>A0AAV3YB44</accession>
<dbReference type="Proteomes" id="UP000735302">
    <property type="component" value="Unassembled WGS sequence"/>
</dbReference>
<sequence length="148" mass="16611">MVIKSNGPCNVRSGSCIGNRSLSSRAMDVCRGNRTQLLGLHGAMHTIFWSGHKLATCLERYTGQWVGWCRGIIARCLRQIPNANNDASRVLDCLTNEPDFRTLLATSTTTETDSQEEKKSNRLFTPRFIKIAVYLFLNGWMLSLEVSL</sequence>
<comment type="caution">
    <text evidence="1">The sequence shown here is derived from an EMBL/GenBank/DDBJ whole genome shotgun (WGS) entry which is preliminary data.</text>
</comment>
<gene>
    <name evidence="1" type="ORF">PoB_000689100</name>
</gene>
<protein>
    <submittedName>
        <fullName evidence="1">Uncharacterized protein</fullName>
    </submittedName>
</protein>
<evidence type="ECO:0000313" key="1">
    <source>
        <dbReference type="EMBL" id="GFN80385.1"/>
    </source>
</evidence>
<proteinExistence type="predicted"/>
<organism evidence="1 2">
    <name type="scientific">Plakobranchus ocellatus</name>
    <dbReference type="NCBI Taxonomy" id="259542"/>
    <lineage>
        <taxon>Eukaryota</taxon>
        <taxon>Metazoa</taxon>
        <taxon>Spiralia</taxon>
        <taxon>Lophotrochozoa</taxon>
        <taxon>Mollusca</taxon>
        <taxon>Gastropoda</taxon>
        <taxon>Heterobranchia</taxon>
        <taxon>Euthyneura</taxon>
        <taxon>Panpulmonata</taxon>
        <taxon>Sacoglossa</taxon>
        <taxon>Placobranchoidea</taxon>
        <taxon>Plakobranchidae</taxon>
        <taxon>Plakobranchus</taxon>
    </lineage>
</organism>